<evidence type="ECO:0000259" key="7">
    <source>
        <dbReference type="SMART" id="SM00662"/>
    </source>
</evidence>
<evidence type="ECO:0000256" key="2">
    <source>
        <dbReference type="ARBA" id="ARBA00022083"/>
    </source>
</evidence>
<dbReference type="EMBL" id="JAZGQO010000007">
    <property type="protein sequence ID" value="KAK6183367.1"/>
    <property type="molecule type" value="Genomic_DNA"/>
</dbReference>
<dbReference type="SMART" id="SM00662">
    <property type="entry name" value="RPOLD"/>
    <property type="match status" value="1"/>
</dbReference>
<dbReference type="SUPFAM" id="SSF55257">
    <property type="entry name" value="RBP11-like subunits of RNA polymerase"/>
    <property type="match status" value="1"/>
</dbReference>
<dbReference type="InterPro" id="IPR036643">
    <property type="entry name" value="RNApol_insert_sf"/>
</dbReference>
<dbReference type="CDD" id="cd07032">
    <property type="entry name" value="RNAP_I_II_AC40"/>
    <property type="match status" value="1"/>
</dbReference>
<dbReference type="GO" id="GO:0046983">
    <property type="term" value="F:protein dimerization activity"/>
    <property type="evidence" value="ECO:0007669"/>
    <property type="project" value="InterPro"/>
</dbReference>
<reference evidence="8 9" key="1">
    <citation type="submission" date="2024-01" db="EMBL/GenBank/DDBJ databases">
        <title>The genome of the rayed Mediterranean limpet Patella caerulea (Linnaeus, 1758).</title>
        <authorList>
            <person name="Anh-Thu Weber A."/>
            <person name="Halstead-Nussloch G."/>
        </authorList>
    </citation>
    <scope>NUCLEOTIDE SEQUENCE [LARGE SCALE GENOMIC DNA]</scope>
    <source>
        <strain evidence="8">AATW-2023a</strain>
        <tissue evidence="8">Whole specimen</tissue>
    </source>
</reference>
<dbReference type="Gene3D" id="2.170.120.12">
    <property type="entry name" value="DNA-directed RNA polymerase, insert domain"/>
    <property type="match status" value="1"/>
</dbReference>
<evidence type="ECO:0000256" key="5">
    <source>
        <dbReference type="ARBA" id="ARBA00023242"/>
    </source>
</evidence>
<keyword evidence="4" id="KW-0804">Transcription</keyword>
<comment type="caution">
    <text evidence="8">The sequence shown here is derived from an EMBL/GenBank/DDBJ whole genome shotgun (WGS) entry which is preliminary data.</text>
</comment>
<dbReference type="PROSITE" id="PS00446">
    <property type="entry name" value="RNA_POL_D_30KD"/>
    <property type="match status" value="1"/>
</dbReference>
<comment type="similarity">
    <text evidence="6">Belongs to the archaeal Rpo3/eukaryotic RPB3 RNA polymerase subunit family.</text>
</comment>
<dbReference type="PANTHER" id="PTHR11800:SF13">
    <property type="entry name" value="DNA-DIRECTED RNA POLYMERASES I AND III SUBUNIT RPAC1"/>
    <property type="match status" value="1"/>
</dbReference>
<accession>A0AAN8JUZ3</accession>
<dbReference type="InterPro" id="IPR011262">
    <property type="entry name" value="DNA-dir_RNA_pol_insert"/>
</dbReference>
<dbReference type="GO" id="GO:0003677">
    <property type="term" value="F:DNA binding"/>
    <property type="evidence" value="ECO:0007669"/>
    <property type="project" value="InterPro"/>
</dbReference>
<dbReference type="HAMAP" id="MF_00320">
    <property type="entry name" value="RNApol_arch_Rpo3"/>
    <property type="match status" value="1"/>
</dbReference>
<dbReference type="Proteomes" id="UP001347796">
    <property type="component" value="Unassembled WGS sequence"/>
</dbReference>
<feature type="domain" description="DNA-directed RNA polymerase RpoA/D/Rpb3-type" evidence="7">
    <location>
        <begin position="57"/>
        <end position="335"/>
    </location>
</feature>
<dbReference type="GO" id="GO:0003899">
    <property type="term" value="F:DNA-directed RNA polymerase activity"/>
    <property type="evidence" value="ECO:0007669"/>
    <property type="project" value="InterPro"/>
</dbReference>
<dbReference type="Pfam" id="PF01193">
    <property type="entry name" value="RNA_pol_L"/>
    <property type="match status" value="1"/>
</dbReference>
<dbReference type="FunFam" id="2.170.120.12:FF:000003">
    <property type="entry name" value="Dna-directed rna polymerases i and iii subunit"/>
    <property type="match status" value="1"/>
</dbReference>
<dbReference type="InterPro" id="IPR050518">
    <property type="entry name" value="Rpo3/RPB3_RNA_Pol_subunit"/>
</dbReference>
<sequence length="347" mass="39620">MDRIEEIRSRVALHEYGIDNVHTTDFPGNYAGYDDSWSQEKFEKNFRIDVKKLDGDELEFDMIGIDAAIANAFRRILLVEVPTMAIEKVFMYNNTSIIQDEVLAHRLGLIPIRADPRLFEYRAEGDMEGTAEDTIEFQLKVKCSRNKEAKEATAPDEMYKDHKVTTKYLKWVPVGNQSEIFTEGDIKPVHDDILIAKLRPGQEMDITMHCVKGIGKDHAKFSPVATASYRLLPEIILTEPIEGERAERLQTLFSPGVIQLENRKGKKRAKVVHARRDMCSREVFRHDDLKECVKLNRVRDHFIFSVESTGILPPDVLVCEAAKVLMAKTKAFLTELQDVEIGGRKDA</sequence>
<dbReference type="GO" id="GO:0005736">
    <property type="term" value="C:RNA polymerase I complex"/>
    <property type="evidence" value="ECO:0007669"/>
    <property type="project" value="TreeGrafter"/>
</dbReference>
<keyword evidence="9" id="KW-1185">Reference proteome</keyword>
<keyword evidence="5" id="KW-0539">Nucleus</keyword>
<dbReference type="GO" id="GO:0005666">
    <property type="term" value="C:RNA polymerase III complex"/>
    <property type="evidence" value="ECO:0007669"/>
    <property type="project" value="TreeGrafter"/>
</dbReference>
<protein>
    <recommendedName>
        <fullName evidence="2">DNA-directed RNA polymerases I and III subunit RPAC1</fullName>
    </recommendedName>
</protein>
<dbReference type="InterPro" id="IPR011263">
    <property type="entry name" value="DNA-dir_RNA_pol_RpoA/D/Rpb3"/>
</dbReference>
<gene>
    <name evidence="8" type="ORF">SNE40_010866</name>
</gene>
<dbReference type="GO" id="GO:0006351">
    <property type="term" value="P:DNA-templated transcription"/>
    <property type="evidence" value="ECO:0007669"/>
    <property type="project" value="InterPro"/>
</dbReference>
<evidence type="ECO:0000256" key="4">
    <source>
        <dbReference type="ARBA" id="ARBA00023163"/>
    </source>
</evidence>
<organism evidence="8 9">
    <name type="scientific">Patella caerulea</name>
    <name type="common">Rayed Mediterranean limpet</name>
    <dbReference type="NCBI Taxonomy" id="87958"/>
    <lineage>
        <taxon>Eukaryota</taxon>
        <taxon>Metazoa</taxon>
        <taxon>Spiralia</taxon>
        <taxon>Lophotrochozoa</taxon>
        <taxon>Mollusca</taxon>
        <taxon>Gastropoda</taxon>
        <taxon>Patellogastropoda</taxon>
        <taxon>Patelloidea</taxon>
        <taxon>Patellidae</taxon>
        <taxon>Patella</taxon>
    </lineage>
</organism>
<evidence type="ECO:0000256" key="1">
    <source>
        <dbReference type="ARBA" id="ARBA00004123"/>
    </source>
</evidence>
<proteinExistence type="inferred from homology"/>
<evidence type="ECO:0000313" key="8">
    <source>
        <dbReference type="EMBL" id="KAK6183367.1"/>
    </source>
</evidence>
<dbReference type="InterPro" id="IPR022842">
    <property type="entry name" value="RNAP_Rpo3/Rpb3/RPAC1"/>
</dbReference>
<dbReference type="PANTHER" id="PTHR11800">
    <property type="entry name" value="DNA-DIRECTED RNA POLYMERASE"/>
    <property type="match status" value="1"/>
</dbReference>
<dbReference type="InterPro" id="IPR036603">
    <property type="entry name" value="RBP11-like"/>
</dbReference>
<keyword evidence="3" id="KW-0240">DNA-directed RNA polymerase</keyword>
<dbReference type="Gene3D" id="3.30.1360.10">
    <property type="entry name" value="RNA polymerase, RBP11-like subunit"/>
    <property type="match status" value="1"/>
</dbReference>
<evidence type="ECO:0000313" key="9">
    <source>
        <dbReference type="Proteomes" id="UP001347796"/>
    </source>
</evidence>
<dbReference type="Pfam" id="PF01000">
    <property type="entry name" value="RNA_pol_A_bac"/>
    <property type="match status" value="1"/>
</dbReference>
<dbReference type="InterPro" id="IPR001514">
    <property type="entry name" value="DNA-dir_RNA_pol_30-40kDasu_CS"/>
</dbReference>
<evidence type="ECO:0000256" key="6">
    <source>
        <dbReference type="ARBA" id="ARBA00025804"/>
    </source>
</evidence>
<evidence type="ECO:0000256" key="3">
    <source>
        <dbReference type="ARBA" id="ARBA00022478"/>
    </source>
</evidence>
<comment type="subcellular location">
    <subcellularLocation>
        <location evidence="1">Nucleus</location>
    </subcellularLocation>
</comment>
<name>A0AAN8JUZ3_PATCE</name>
<dbReference type="AlphaFoldDB" id="A0AAN8JUZ3"/>
<dbReference type="InterPro" id="IPR033901">
    <property type="entry name" value="RNAPI/III_AC40"/>
</dbReference>
<dbReference type="SUPFAM" id="SSF56553">
    <property type="entry name" value="Insert subdomain of RNA polymerase alpha subunit"/>
    <property type="match status" value="1"/>
</dbReference>